<evidence type="ECO:0000256" key="12">
    <source>
        <dbReference type="HAMAP-Rule" id="MF_03035"/>
    </source>
</evidence>
<dbReference type="SUPFAM" id="SSF56104">
    <property type="entry name" value="SAICAR synthase-like"/>
    <property type="match status" value="1"/>
</dbReference>
<comment type="caution">
    <text evidence="17">The sequence shown here is derived from an EMBL/GenBank/DDBJ whole genome shotgun (WGS) entry which is preliminary data.</text>
</comment>
<feature type="binding site" evidence="12">
    <location>
        <begin position="526"/>
        <end position="531"/>
    </location>
    <ligand>
        <name>ATP</name>
        <dbReference type="ChEBI" id="CHEBI:30616"/>
    </ligand>
</feature>
<dbReference type="Pfam" id="PF16573">
    <property type="entry name" value="CLP1_N"/>
    <property type="match status" value="1"/>
</dbReference>
<feature type="region of interest" description="Disordered" evidence="13">
    <location>
        <begin position="275"/>
        <end position="309"/>
    </location>
</feature>
<dbReference type="GO" id="GO:0031124">
    <property type="term" value="P:mRNA 3'-end processing"/>
    <property type="evidence" value="ECO:0007669"/>
    <property type="project" value="UniProtKB-UniRule"/>
</dbReference>
<dbReference type="InterPro" id="IPR032319">
    <property type="entry name" value="CLP1_P"/>
</dbReference>
<dbReference type="InterPro" id="IPR005522">
    <property type="entry name" value="IPK"/>
</dbReference>
<keyword evidence="8 12" id="KW-0547">Nucleotide-binding</keyword>
<dbReference type="FunFam" id="2.60.120.1030:FF:000001">
    <property type="entry name" value="Protein CLP1 homolog 5"/>
    <property type="match status" value="1"/>
</dbReference>
<dbReference type="InterPro" id="IPR038238">
    <property type="entry name" value="Clp1_C_sf"/>
</dbReference>
<feature type="domain" description="Clp1 C-terminal" evidence="14">
    <location>
        <begin position="734"/>
        <end position="854"/>
    </location>
</feature>
<keyword evidence="9" id="KW-0418">Kinase</keyword>
<organism evidence="17 18">
    <name type="scientific">Aureobasidium vineae</name>
    <dbReference type="NCBI Taxonomy" id="2773715"/>
    <lineage>
        <taxon>Eukaryota</taxon>
        <taxon>Fungi</taxon>
        <taxon>Dikarya</taxon>
        <taxon>Ascomycota</taxon>
        <taxon>Pezizomycotina</taxon>
        <taxon>Dothideomycetes</taxon>
        <taxon>Dothideomycetidae</taxon>
        <taxon>Dothideales</taxon>
        <taxon>Saccotheciaceae</taxon>
        <taxon>Aureobasidium</taxon>
    </lineage>
</organism>
<evidence type="ECO:0000259" key="16">
    <source>
        <dbReference type="Pfam" id="PF16575"/>
    </source>
</evidence>
<dbReference type="Pfam" id="PF03770">
    <property type="entry name" value="IPK"/>
    <property type="match status" value="1"/>
</dbReference>
<dbReference type="GO" id="GO:0005849">
    <property type="term" value="C:mRNA cleavage factor complex"/>
    <property type="evidence" value="ECO:0007669"/>
    <property type="project" value="UniProtKB-UniRule"/>
</dbReference>
<evidence type="ECO:0000256" key="8">
    <source>
        <dbReference type="ARBA" id="ARBA00022741"/>
    </source>
</evidence>
<evidence type="ECO:0000313" key="17">
    <source>
        <dbReference type="EMBL" id="CAD0094945.1"/>
    </source>
</evidence>
<feature type="domain" description="Clp1 P-loop" evidence="16">
    <location>
        <begin position="523"/>
        <end position="727"/>
    </location>
</feature>
<dbReference type="SUPFAM" id="SSF52540">
    <property type="entry name" value="P-loop containing nucleoside triphosphate hydrolases"/>
    <property type="match status" value="2"/>
</dbReference>
<comment type="similarity">
    <text evidence="3">Belongs to the inositol phosphokinase (IPK) family.</text>
</comment>
<dbReference type="GO" id="GO:0005524">
    <property type="term" value="F:ATP binding"/>
    <property type="evidence" value="ECO:0007669"/>
    <property type="project" value="UniProtKB-UniRule"/>
</dbReference>
<evidence type="ECO:0000256" key="13">
    <source>
        <dbReference type="SAM" id="MobiDB-lite"/>
    </source>
</evidence>
<dbReference type="AlphaFoldDB" id="A0A9N8JUH8"/>
<dbReference type="HAMAP" id="MF_03035">
    <property type="entry name" value="Clp1"/>
    <property type="match status" value="1"/>
</dbReference>
<dbReference type="InterPro" id="IPR045116">
    <property type="entry name" value="Clp1/Grc3"/>
</dbReference>
<evidence type="ECO:0000313" key="18">
    <source>
        <dbReference type="Proteomes" id="UP000716446"/>
    </source>
</evidence>
<feature type="compositionally biased region" description="Basic and acidic residues" evidence="13">
    <location>
        <begin position="285"/>
        <end position="294"/>
    </location>
</feature>
<dbReference type="GO" id="GO:0032958">
    <property type="term" value="P:inositol phosphate biosynthetic process"/>
    <property type="evidence" value="ECO:0007669"/>
    <property type="project" value="InterPro"/>
</dbReference>
<dbReference type="PANTHER" id="PTHR12755:SF6">
    <property type="entry name" value="POLYRIBONUCLEOTIDE 5'-HYDROXYL-KINASE CLP1"/>
    <property type="match status" value="1"/>
</dbReference>
<evidence type="ECO:0000256" key="2">
    <source>
        <dbReference type="ARBA" id="ARBA00004123"/>
    </source>
</evidence>
<feature type="region of interest" description="Disordered" evidence="13">
    <location>
        <begin position="395"/>
        <end position="418"/>
    </location>
</feature>
<dbReference type="InterPro" id="IPR038239">
    <property type="entry name" value="Clp1_N_sf"/>
</dbReference>
<dbReference type="InterPro" id="IPR032324">
    <property type="entry name" value="Clp1_N"/>
</dbReference>
<dbReference type="InterPro" id="IPR038286">
    <property type="entry name" value="IPK_sf"/>
</dbReference>
<dbReference type="Proteomes" id="UP000716446">
    <property type="component" value="Unassembled WGS sequence"/>
</dbReference>
<comment type="function">
    <text evidence="12">Required for endonucleolytic cleavage during polyadenylation-dependent pre-mRNA 3'-end formation.</text>
</comment>
<evidence type="ECO:0000256" key="7">
    <source>
        <dbReference type="ARBA" id="ARBA00022679"/>
    </source>
</evidence>
<dbReference type="Gene3D" id="2.60.120.1030">
    <property type="entry name" value="Clp1, DNA binding domain"/>
    <property type="match status" value="1"/>
</dbReference>
<protein>
    <recommendedName>
        <fullName evidence="5">Polynucleotide 5'-hydroxyl-kinase GRC3</fullName>
    </recommendedName>
    <alternativeName>
        <fullName evidence="4">Polynucleotide 5'-hydroxyl-kinase grc3</fullName>
    </alternativeName>
</protein>
<keyword evidence="11 12" id="KW-0539">Nucleus</keyword>
<evidence type="ECO:0000259" key="14">
    <source>
        <dbReference type="Pfam" id="PF06807"/>
    </source>
</evidence>
<dbReference type="Pfam" id="PF06807">
    <property type="entry name" value="Clp1"/>
    <property type="match status" value="1"/>
</dbReference>
<evidence type="ECO:0000256" key="10">
    <source>
        <dbReference type="ARBA" id="ARBA00022840"/>
    </source>
</evidence>
<evidence type="ECO:0000256" key="1">
    <source>
        <dbReference type="ARBA" id="ARBA00003798"/>
    </source>
</evidence>
<feature type="domain" description="Clp1 N-terminal" evidence="15">
    <location>
        <begin position="416"/>
        <end position="506"/>
    </location>
</feature>
<dbReference type="Pfam" id="PF16575">
    <property type="entry name" value="CLP1_P"/>
    <property type="match status" value="1"/>
</dbReference>
<evidence type="ECO:0000256" key="3">
    <source>
        <dbReference type="ARBA" id="ARBA00007374"/>
    </source>
</evidence>
<name>A0A9N8JUH8_9PEZI</name>
<gene>
    <name evidence="12" type="primary">CLP1</name>
    <name evidence="17" type="ORF">AWRI4619_LOCUS8561</name>
</gene>
<keyword evidence="6 12" id="KW-0507">mRNA processing</keyword>
<dbReference type="InterPro" id="IPR010655">
    <property type="entry name" value="Clp1_C"/>
</dbReference>
<dbReference type="InterPro" id="IPR028606">
    <property type="entry name" value="Clp1"/>
</dbReference>
<keyword evidence="18" id="KW-1185">Reference proteome</keyword>
<evidence type="ECO:0000259" key="15">
    <source>
        <dbReference type="Pfam" id="PF16573"/>
    </source>
</evidence>
<comment type="subunit">
    <text evidence="12">Component of a pre-mRNA cleavage factor complex. Interacts directly with PCF11.</text>
</comment>
<dbReference type="GO" id="GO:0006388">
    <property type="term" value="P:tRNA splicing, via endonucleolytic cleavage and ligation"/>
    <property type="evidence" value="ECO:0007669"/>
    <property type="project" value="TreeGrafter"/>
</dbReference>
<proteinExistence type="inferred from homology"/>
<sequence>MAGHGLDWNSLVAFDNVAAGHDGVMSDVSGSLIIKPCVAAEVEFYELSNAEHPEFAQLMPTFMGSLQRGQSKELQDHLTTAASRSAANEAIVLPAALENETEEKDAKDVAETNSALRGKKLDTGLAIVLENVLAGFQKPNFVDVKLGKRLWADDAPPAKRTKLDDVASQTTSGSLGFRIAGMKVWHPEGSGEYKVFDKFYGRNLTSDNVKDAFSAFLCVDQKTETPDMIRDIVSNIEEAVGSIEQIIANQESRMYSASLLFVYEGDPQARREALDSAVAQTAQNRDSDGLRTQEGEGIDEENDDDDEDEQVEPKLFDIKMIDFAHAEWTPGQGPDENMLVGIRSVRKVLKSLMKGISRESPPSKPVSIPILSIQQQNTAFIVPLSMSLLPGLSLSAPSTATPQPDAASHAPPRTEELPARSELRFEVASAKSYRIRLVRGTAELFGSELAPSTTYIFSGTKGAVFTWHGCTLELQGEVDSEYVGSETEAMVEWLNVHGMLETARDDAGVGRDSNGGPRVLIVGPDDSGKTSLLKCLTAWSLKMGRTPTVINMDPREGLLSIPGSLSAVTMGSMLDVEDGWGSSPVSGPTGVPVKTPLVYHFPFASPEDNTRMFKPLVTRAALAVTSRLEEDDEAKQSGIIIDTPGSVNQPKGGYDLLMHIISEFSINVVLTLGSERLYNDLLRKFASPKSSDDVVHVFRISKSGGAVARDEALMRQARQQQIKNYFFGDSRTSLNPHGQWWDFGDLTLYKAVDPSASQAQSSFLPGMDYDDESAPGQGAAPWLEKVTPSQGMVNAILSVKFCSGNSSLDHVRDSCVMGFVYVAEVDEARKKVRFLAPHPSRWGDRALVWGNWPEGVGDLVA</sequence>
<comment type="function">
    <text evidence="1">Polynucleotide 5'-kinase involved in rRNA processing.</text>
</comment>
<keyword evidence="7" id="KW-0808">Transferase</keyword>
<comment type="similarity">
    <text evidence="12">Belongs to the Clp1 family. Clp1 subfamily.</text>
</comment>
<dbReference type="Gene3D" id="3.40.50.300">
    <property type="entry name" value="P-loop containing nucleotide triphosphate hydrolases"/>
    <property type="match status" value="1"/>
</dbReference>
<dbReference type="Gene3D" id="2.40.30.330">
    <property type="entry name" value="Pre-mRNA cleavage complex subunit Clp1, C-terminal domain"/>
    <property type="match status" value="1"/>
</dbReference>
<evidence type="ECO:0000256" key="6">
    <source>
        <dbReference type="ARBA" id="ARBA00022664"/>
    </source>
</evidence>
<dbReference type="EMBL" id="CAIJEN010000015">
    <property type="protein sequence ID" value="CAD0094945.1"/>
    <property type="molecule type" value="Genomic_DNA"/>
</dbReference>
<comment type="subcellular location">
    <subcellularLocation>
        <location evidence="2 12">Nucleus</location>
    </subcellularLocation>
</comment>
<evidence type="ECO:0000256" key="5">
    <source>
        <dbReference type="ARBA" id="ARBA00019824"/>
    </source>
</evidence>
<dbReference type="Gene3D" id="3.30.470.160">
    <property type="entry name" value="Inositol polyphosphate kinase"/>
    <property type="match status" value="1"/>
</dbReference>
<keyword evidence="10 12" id="KW-0067">ATP-binding</keyword>
<feature type="binding site" evidence="12">
    <location>
        <position position="461"/>
    </location>
    <ligand>
        <name>ATP</name>
        <dbReference type="ChEBI" id="CHEBI:30616"/>
    </ligand>
</feature>
<evidence type="ECO:0000256" key="4">
    <source>
        <dbReference type="ARBA" id="ARBA00018706"/>
    </source>
</evidence>
<evidence type="ECO:0000256" key="9">
    <source>
        <dbReference type="ARBA" id="ARBA00022777"/>
    </source>
</evidence>
<dbReference type="InterPro" id="IPR027417">
    <property type="entry name" value="P-loop_NTPase"/>
</dbReference>
<dbReference type="GO" id="GO:0051731">
    <property type="term" value="F:polynucleotide 5'-hydroxyl-kinase activity"/>
    <property type="evidence" value="ECO:0007669"/>
    <property type="project" value="InterPro"/>
</dbReference>
<reference evidence="17" key="1">
    <citation type="submission" date="2020-06" db="EMBL/GenBank/DDBJ databases">
        <authorList>
            <person name="Onetto C."/>
        </authorList>
    </citation>
    <scope>NUCLEOTIDE SEQUENCE</scope>
</reference>
<accession>A0A9N8JUH8</accession>
<evidence type="ECO:0000256" key="11">
    <source>
        <dbReference type="ARBA" id="ARBA00023242"/>
    </source>
</evidence>
<dbReference type="PANTHER" id="PTHR12755">
    <property type="entry name" value="CLEAVAGE/POLYADENYLATION FACTOR IA SUBUNIT CLP1P"/>
    <property type="match status" value="1"/>
</dbReference>
<feature type="binding site" evidence="12">
    <location>
        <position position="422"/>
    </location>
    <ligand>
        <name>ATP</name>
        <dbReference type="ChEBI" id="CHEBI:30616"/>
    </ligand>
</feature>
<feature type="compositionally biased region" description="Acidic residues" evidence="13">
    <location>
        <begin position="296"/>
        <end position="309"/>
    </location>
</feature>